<evidence type="ECO:0000256" key="8">
    <source>
        <dbReference type="PIRSR" id="PIRSR601834-1"/>
    </source>
</evidence>
<evidence type="ECO:0000313" key="11">
    <source>
        <dbReference type="EMBL" id="SMQ54788.1"/>
    </source>
</evidence>
<feature type="binding site" evidence="8">
    <location>
        <position position="188"/>
    </location>
    <ligand>
        <name>FAD</name>
        <dbReference type="ChEBI" id="CHEBI:57692"/>
    </ligand>
</feature>
<feature type="binding site" evidence="8">
    <location>
        <position position="161"/>
    </location>
    <ligand>
        <name>FAD</name>
        <dbReference type="ChEBI" id="CHEBI:57692"/>
    </ligand>
</feature>
<evidence type="ECO:0000256" key="1">
    <source>
        <dbReference type="ARBA" id="ARBA00001974"/>
    </source>
</evidence>
<feature type="binding site" evidence="8">
    <location>
        <position position="187"/>
    </location>
    <ligand>
        <name>FAD</name>
        <dbReference type="ChEBI" id="CHEBI:57692"/>
    </ligand>
</feature>
<evidence type="ECO:0000256" key="3">
    <source>
        <dbReference type="ARBA" id="ARBA00006105"/>
    </source>
</evidence>
<protein>
    <recommendedName>
        <fullName evidence="10">FAD-binding FR-type domain-containing protein</fullName>
    </recommendedName>
</protein>
<evidence type="ECO:0000256" key="9">
    <source>
        <dbReference type="SAM" id="MobiDB-lite"/>
    </source>
</evidence>
<comment type="cofactor">
    <cofactor evidence="1 8">
        <name>FAD</name>
        <dbReference type="ChEBI" id="CHEBI:57692"/>
    </cofactor>
</comment>
<evidence type="ECO:0000256" key="6">
    <source>
        <dbReference type="ARBA" id="ARBA00023002"/>
    </source>
</evidence>
<feature type="binding site" evidence="8">
    <location>
        <position position="159"/>
    </location>
    <ligand>
        <name>FAD</name>
        <dbReference type="ChEBI" id="CHEBI:57692"/>
    </ligand>
</feature>
<feature type="binding site" evidence="8">
    <location>
        <position position="178"/>
    </location>
    <ligand>
        <name>FAD</name>
        <dbReference type="ChEBI" id="CHEBI:57692"/>
    </ligand>
</feature>
<evidence type="ECO:0000256" key="4">
    <source>
        <dbReference type="ARBA" id="ARBA00022630"/>
    </source>
</evidence>
<gene>
    <name evidence="11" type="ORF">ZT3D7_G9943</name>
</gene>
<dbReference type="CDD" id="cd06183">
    <property type="entry name" value="cyt_b5_reduct_like"/>
    <property type="match status" value="1"/>
</dbReference>
<dbReference type="InterPro" id="IPR001834">
    <property type="entry name" value="CBR-like"/>
</dbReference>
<dbReference type="PANTHER" id="PTHR19370">
    <property type="entry name" value="NADH-CYTOCHROME B5 REDUCTASE"/>
    <property type="match status" value="1"/>
</dbReference>
<dbReference type="InterPro" id="IPR008333">
    <property type="entry name" value="Cbr1-like_FAD-bd_dom"/>
</dbReference>
<evidence type="ECO:0000259" key="10">
    <source>
        <dbReference type="PROSITE" id="PS51384"/>
    </source>
</evidence>
<dbReference type="InterPro" id="IPR017938">
    <property type="entry name" value="Riboflavin_synthase-like_b-brl"/>
</dbReference>
<accession>A0A1X7S539</accession>
<dbReference type="InterPro" id="IPR017927">
    <property type="entry name" value="FAD-bd_FR_type"/>
</dbReference>
<keyword evidence="4 8" id="KW-0285">Flavoprotein</keyword>
<dbReference type="AlphaFoldDB" id="A0A1X7S539"/>
<dbReference type="GO" id="GO:0005739">
    <property type="term" value="C:mitochondrion"/>
    <property type="evidence" value="ECO:0007669"/>
    <property type="project" value="TreeGrafter"/>
</dbReference>
<evidence type="ECO:0000256" key="5">
    <source>
        <dbReference type="ARBA" id="ARBA00022827"/>
    </source>
</evidence>
<feature type="compositionally biased region" description="Basic and acidic residues" evidence="9">
    <location>
        <begin position="34"/>
        <end position="45"/>
    </location>
</feature>
<comment type="similarity">
    <text evidence="3">Belongs to the flavoprotein pyridine nucleotide cytochrome reductase family.</text>
</comment>
<dbReference type="GO" id="GO:0016020">
    <property type="term" value="C:membrane"/>
    <property type="evidence" value="ECO:0007669"/>
    <property type="project" value="UniProtKB-SubCell"/>
</dbReference>
<dbReference type="SUPFAM" id="SSF63380">
    <property type="entry name" value="Riboflavin synthase domain-like"/>
    <property type="match status" value="1"/>
</dbReference>
<reference evidence="11 12" key="1">
    <citation type="submission" date="2016-06" db="EMBL/GenBank/DDBJ databases">
        <authorList>
            <person name="Kjaerup R.B."/>
            <person name="Dalgaard T.S."/>
            <person name="Juul-Madsen H.R."/>
        </authorList>
    </citation>
    <scope>NUCLEOTIDE SEQUENCE [LARGE SCALE GENOMIC DNA]</scope>
</reference>
<dbReference type="EMBL" id="LT853701">
    <property type="protein sequence ID" value="SMQ54788.1"/>
    <property type="molecule type" value="Genomic_DNA"/>
</dbReference>
<feature type="domain" description="FAD-binding FR-type" evidence="10">
    <location>
        <begin position="104"/>
        <end position="212"/>
    </location>
</feature>
<feature type="compositionally biased region" description="Polar residues" evidence="9">
    <location>
        <begin position="46"/>
        <end position="55"/>
    </location>
</feature>
<dbReference type="STRING" id="1276538.A0A1X7S539"/>
<sequence length="400" mass="43744">MSIRLRPAAGLTRSFLQSGRAGVRRTPFSQCAIRYREDPAERAEKTTTIPESTQEPSPKDDGKPKKKSGRSVPAFSVTAIGLPIGWYLNDWYNSDGGARVSEPGEFVEYTLIGKENVSSSCAIFRLRPASNIVVDLDDPSTERAITSVEFKQPQLQIARSYTLLPQAPGQPMEELRFLIRKEQKGEVSNFLHRLPTGSKIEIRGLRTEYKIPADIKTALFLVGGTGIAPALQAADHLSEEANMHILWASRRREDCVGGSNDSTPVKRASSWWRGPASNDTKAQAVDLSDAENGALVTLLESLKAQAAATEEPSRRLLVDYFVDEEGSAVKPEDVKRLLTSLSRADSSAEGGRKLLLVSGPPGFITYWAGSKQWVNGREVPGPLRGVLSTLDLGGWEVVKL</sequence>
<feature type="region of interest" description="Disordered" evidence="9">
    <location>
        <begin position="34"/>
        <end position="70"/>
    </location>
</feature>
<dbReference type="GO" id="GO:0016491">
    <property type="term" value="F:oxidoreductase activity"/>
    <property type="evidence" value="ECO:0007669"/>
    <property type="project" value="UniProtKB-KW"/>
</dbReference>
<dbReference type="Proteomes" id="UP000215127">
    <property type="component" value="Chromosome 10"/>
</dbReference>
<dbReference type="Pfam" id="PF00970">
    <property type="entry name" value="FAD_binding_6"/>
    <property type="match status" value="1"/>
</dbReference>
<evidence type="ECO:0000256" key="2">
    <source>
        <dbReference type="ARBA" id="ARBA00004370"/>
    </source>
</evidence>
<proteinExistence type="inferred from homology"/>
<comment type="subcellular location">
    <subcellularLocation>
        <location evidence="2">Membrane</location>
    </subcellularLocation>
</comment>
<dbReference type="PANTHER" id="PTHR19370:SF189">
    <property type="entry name" value="CYTOCHROME C MITOCHONDRIAL IMPORT FACTOR CYC2"/>
    <property type="match status" value="1"/>
</dbReference>
<dbReference type="SUPFAM" id="SSF52343">
    <property type="entry name" value="Ferredoxin reductase-like, C-terminal NADP-linked domain"/>
    <property type="match status" value="1"/>
</dbReference>
<dbReference type="Gene3D" id="2.40.30.10">
    <property type="entry name" value="Translation factors"/>
    <property type="match status" value="1"/>
</dbReference>
<name>A0A1X7S539_ZYMT9</name>
<organism evidence="11 12">
    <name type="scientific">Zymoseptoria tritici (strain ST99CH_3D7)</name>
    <dbReference type="NCBI Taxonomy" id="1276538"/>
    <lineage>
        <taxon>Eukaryota</taxon>
        <taxon>Fungi</taxon>
        <taxon>Dikarya</taxon>
        <taxon>Ascomycota</taxon>
        <taxon>Pezizomycotina</taxon>
        <taxon>Dothideomycetes</taxon>
        <taxon>Dothideomycetidae</taxon>
        <taxon>Mycosphaerellales</taxon>
        <taxon>Mycosphaerellaceae</taxon>
        <taxon>Zymoseptoria</taxon>
    </lineage>
</organism>
<keyword evidence="6" id="KW-0560">Oxidoreductase</keyword>
<dbReference type="InterPro" id="IPR039261">
    <property type="entry name" value="FNR_nucleotide-bd"/>
</dbReference>
<dbReference type="Gene3D" id="3.40.50.80">
    <property type="entry name" value="Nucleotide-binding domain of ferredoxin-NADP reductase (FNR) module"/>
    <property type="match status" value="1"/>
</dbReference>
<keyword evidence="12" id="KW-1185">Reference proteome</keyword>
<keyword evidence="7" id="KW-0472">Membrane</keyword>
<evidence type="ECO:0000256" key="7">
    <source>
        <dbReference type="ARBA" id="ARBA00023136"/>
    </source>
</evidence>
<keyword evidence="5 8" id="KW-0274">FAD</keyword>
<evidence type="ECO:0000313" key="12">
    <source>
        <dbReference type="Proteomes" id="UP000215127"/>
    </source>
</evidence>
<dbReference type="PROSITE" id="PS51384">
    <property type="entry name" value="FAD_FR"/>
    <property type="match status" value="1"/>
</dbReference>